<dbReference type="Gene3D" id="3.40.50.10320">
    <property type="entry name" value="LmbE-like"/>
    <property type="match status" value="1"/>
</dbReference>
<sequence>MVSPHCDDAVLSLGATIAAHTRGGGSATVVTPLAGDPTSVAAPGPWDAAAGFATEGAAATTRQAEDVEACRLVGARTHHLFDVDEQYPRRLDDDQASAALAPFLEDADEVLLPGFPLRHADHAAVTTLALRALPPDRLVRLYVEEPYALRERLADQPAVDPWTPPLRWGPVKGSRRGVVSKLRAVRRYRSQLVLLSDPSPHRRLGVRPAVLLLELLRTTASRGEWVSEPVPAERLTAAPRFEARPG</sequence>
<name>A0A1H3Q6N6_9ACTN</name>
<proteinExistence type="predicted"/>
<dbReference type="InterPro" id="IPR003737">
    <property type="entry name" value="GlcNAc_PI_deacetylase-related"/>
</dbReference>
<gene>
    <name evidence="2" type="ORF">SAMN05660209_04639</name>
</gene>
<protein>
    <submittedName>
        <fullName evidence="2">N-acetylglucosaminyl deacetylase, LmbE family</fullName>
    </submittedName>
</protein>
<organism evidence="2 3">
    <name type="scientific">Geodermatophilus africanus</name>
    <dbReference type="NCBI Taxonomy" id="1137993"/>
    <lineage>
        <taxon>Bacteria</taxon>
        <taxon>Bacillati</taxon>
        <taxon>Actinomycetota</taxon>
        <taxon>Actinomycetes</taxon>
        <taxon>Geodermatophilales</taxon>
        <taxon>Geodermatophilaceae</taxon>
        <taxon>Geodermatophilus</taxon>
    </lineage>
</organism>
<dbReference type="EMBL" id="FNOT01000020">
    <property type="protein sequence ID" value="SDZ09182.1"/>
    <property type="molecule type" value="Genomic_DNA"/>
</dbReference>
<dbReference type="SUPFAM" id="SSF102588">
    <property type="entry name" value="LmbE-like"/>
    <property type="match status" value="1"/>
</dbReference>
<dbReference type="Pfam" id="PF02585">
    <property type="entry name" value="PIG-L"/>
    <property type="match status" value="1"/>
</dbReference>
<keyword evidence="3" id="KW-1185">Reference proteome</keyword>
<keyword evidence="1" id="KW-0862">Zinc</keyword>
<dbReference type="InterPro" id="IPR024078">
    <property type="entry name" value="LmbE-like_dom_sf"/>
</dbReference>
<dbReference type="AlphaFoldDB" id="A0A1H3Q6N6"/>
<reference evidence="3" key="1">
    <citation type="submission" date="2016-10" db="EMBL/GenBank/DDBJ databases">
        <authorList>
            <person name="Varghese N."/>
            <person name="Submissions S."/>
        </authorList>
    </citation>
    <scope>NUCLEOTIDE SEQUENCE [LARGE SCALE GENOMIC DNA]</scope>
    <source>
        <strain evidence="3">DSM 45422</strain>
    </source>
</reference>
<accession>A0A1H3Q6N6</accession>
<evidence type="ECO:0000313" key="2">
    <source>
        <dbReference type="EMBL" id="SDZ09182.1"/>
    </source>
</evidence>
<evidence type="ECO:0000313" key="3">
    <source>
        <dbReference type="Proteomes" id="UP000198921"/>
    </source>
</evidence>
<evidence type="ECO:0000256" key="1">
    <source>
        <dbReference type="ARBA" id="ARBA00022833"/>
    </source>
</evidence>
<dbReference type="GO" id="GO:0016137">
    <property type="term" value="P:glycoside metabolic process"/>
    <property type="evidence" value="ECO:0007669"/>
    <property type="project" value="UniProtKB-ARBA"/>
</dbReference>
<dbReference type="Proteomes" id="UP000198921">
    <property type="component" value="Unassembled WGS sequence"/>
</dbReference>
<dbReference type="RefSeq" id="WP_170856932.1">
    <property type="nucleotide sequence ID" value="NZ_FNOT01000020.1"/>
</dbReference>